<feature type="domain" description="Tripartite ATP-independent periplasmic transporters DctQ component" evidence="10">
    <location>
        <begin position="39"/>
        <end position="164"/>
    </location>
</feature>
<feature type="transmembrane region" description="Helical" evidence="9">
    <location>
        <begin position="63"/>
        <end position="81"/>
    </location>
</feature>
<feature type="transmembrane region" description="Helical" evidence="9">
    <location>
        <begin position="102"/>
        <end position="123"/>
    </location>
</feature>
<dbReference type="GO" id="GO:0022857">
    <property type="term" value="F:transmembrane transporter activity"/>
    <property type="evidence" value="ECO:0007669"/>
    <property type="project" value="UniProtKB-UniRule"/>
</dbReference>
<name>A0A8H9I3A8_9GAMM</name>
<dbReference type="EMBL" id="BMXN01000008">
    <property type="protein sequence ID" value="GGW25903.1"/>
    <property type="molecule type" value="Genomic_DNA"/>
</dbReference>
<evidence type="ECO:0000256" key="8">
    <source>
        <dbReference type="ARBA" id="ARBA00038436"/>
    </source>
</evidence>
<dbReference type="InterPro" id="IPR007387">
    <property type="entry name" value="TRAP_DctQ"/>
</dbReference>
<evidence type="ECO:0000313" key="12">
    <source>
        <dbReference type="Proteomes" id="UP000623776"/>
    </source>
</evidence>
<gene>
    <name evidence="11" type="ORF">GCM10007157_17460</name>
</gene>
<keyword evidence="7 9" id="KW-0472">Membrane</keyword>
<protein>
    <recommendedName>
        <fullName evidence="9">TRAP transporter small permease protein</fullName>
    </recommendedName>
</protein>
<sequence>MKGGAENSKGIVMKSALLRLDSQLLTVEKWIAGSLLGAMALLLVAGVLFRYVLGTPFVWSESVSRLLIVWLTFVGSSIAFAEKKHITVDSILYFLPSMARPVIRVCIFVLVAVTLGYMTYLGYLYCLSVSRNTSPMLGISLAYFSMAMPITFFIGLLHIFVNVFLKRDFLVFESALDEI</sequence>
<feature type="transmembrane region" description="Helical" evidence="9">
    <location>
        <begin position="30"/>
        <end position="51"/>
    </location>
</feature>
<dbReference type="PANTHER" id="PTHR35011">
    <property type="entry name" value="2,3-DIKETO-L-GULONATE TRAP TRANSPORTER SMALL PERMEASE PROTEIN YIAM"/>
    <property type="match status" value="1"/>
</dbReference>
<organism evidence="11 12">
    <name type="scientific">Vreelandella hamiltonii</name>
    <dbReference type="NCBI Taxonomy" id="502829"/>
    <lineage>
        <taxon>Bacteria</taxon>
        <taxon>Pseudomonadati</taxon>
        <taxon>Pseudomonadota</taxon>
        <taxon>Gammaproteobacteria</taxon>
        <taxon>Oceanospirillales</taxon>
        <taxon>Halomonadaceae</taxon>
        <taxon>Vreelandella</taxon>
    </lineage>
</organism>
<dbReference type="PANTHER" id="PTHR35011:SF2">
    <property type="entry name" value="2,3-DIKETO-L-GULONATE TRAP TRANSPORTER SMALL PERMEASE PROTEIN YIAM"/>
    <property type="match status" value="1"/>
</dbReference>
<dbReference type="RefSeq" id="WP_144980590.1">
    <property type="nucleotide sequence ID" value="NZ_BMXN01000008.1"/>
</dbReference>
<evidence type="ECO:0000256" key="5">
    <source>
        <dbReference type="ARBA" id="ARBA00022692"/>
    </source>
</evidence>
<keyword evidence="4 9" id="KW-0997">Cell inner membrane</keyword>
<dbReference type="Pfam" id="PF04290">
    <property type="entry name" value="DctQ"/>
    <property type="match status" value="1"/>
</dbReference>
<accession>A0A8H9I3A8</accession>
<reference evidence="12" key="1">
    <citation type="journal article" date="2019" name="Int. J. Syst. Evol. Microbiol.">
        <title>The Global Catalogue of Microorganisms (GCM) 10K type strain sequencing project: providing services to taxonomists for standard genome sequencing and annotation.</title>
        <authorList>
            <consortium name="The Broad Institute Genomics Platform"/>
            <consortium name="The Broad Institute Genome Sequencing Center for Infectious Disease"/>
            <person name="Wu L."/>
            <person name="Ma J."/>
        </authorList>
    </citation>
    <scope>NUCLEOTIDE SEQUENCE [LARGE SCALE GENOMIC DNA]</scope>
    <source>
        <strain evidence="12">KCTC 22154</strain>
    </source>
</reference>
<keyword evidence="2 9" id="KW-0813">Transport</keyword>
<evidence type="ECO:0000256" key="3">
    <source>
        <dbReference type="ARBA" id="ARBA00022475"/>
    </source>
</evidence>
<keyword evidence="12" id="KW-1185">Reference proteome</keyword>
<evidence type="ECO:0000256" key="1">
    <source>
        <dbReference type="ARBA" id="ARBA00004429"/>
    </source>
</evidence>
<evidence type="ECO:0000256" key="9">
    <source>
        <dbReference type="RuleBase" id="RU369079"/>
    </source>
</evidence>
<evidence type="ECO:0000313" key="11">
    <source>
        <dbReference type="EMBL" id="GGW25903.1"/>
    </source>
</evidence>
<evidence type="ECO:0000256" key="2">
    <source>
        <dbReference type="ARBA" id="ARBA00022448"/>
    </source>
</evidence>
<comment type="function">
    <text evidence="9">Part of the tripartite ATP-independent periplasmic (TRAP) transport system.</text>
</comment>
<dbReference type="GO" id="GO:0015740">
    <property type="term" value="P:C4-dicarboxylate transport"/>
    <property type="evidence" value="ECO:0007669"/>
    <property type="project" value="TreeGrafter"/>
</dbReference>
<keyword evidence="3" id="KW-1003">Cell membrane</keyword>
<dbReference type="InterPro" id="IPR055348">
    <property type="entry name" value="DctQ"/>
</dbReference>
<comment type="caution">
    <text evidence="11">The sequence shown here is derived from an EMBL/GenBank/DDBJ whole genome shotgun (WGS) entry which is preliminary data.</text>
</comment>
<evidence type="ECO:0000256" key="7">
    <source>
        <dbReference type="ARBA" id="ARBA00023136"/>
    </source>
</evidence>
<proteinExistence type="inferred from homology"/>
<dbReference type="AlphaFoldDB" id="A0A8H9I3A8"/>
<evidence type="ECO:0000256" key="6">
    <source>
        <dbReference type="ARBA" id="ARBA00022989"/>
    </source>
</evidence>
<comment type="subunit">
    <text evidence="9">The complex comprises the extracytoplasmic solute receptor protein and the two transmembrane proteins.</text>
</comment>
<keyword evidence="6 9" id="KW-1133">Transmembrane helix</keyword>
<dbReference type="GO" id="GO:0005886">
    <property type="term" value="C:plasma membrane"/>
    <property type="evidence" value="ECO:0007669"/>
    <property type="project" value="UniProtKB-SubCell"/>
</dbReference>
<evidence type="ECO:0000259" key="10">
    <source>
        <dbReference type="Pfam" id="PF04290"/>
    </source>
</evidence>
<keyword evidence="5 9" id="KW-0812">Transmembrane</keyword>
<evidence type="ECO:0000256" key="4">
    <source>
        <dbReference type="ARBA" id="ARBA00022519"/>
    </source>
</evidence>
<comment type="subcellular location">
    <subcellularLocation>
        <location evidence="1 9">Cell inner membrane</location>
        <topology evidence="1 9">Multi-pass membrane protein</topology>
    </subcellularLocation>
</comment>
<feature type="transmembrane region" description="Helical" evidence="9">
    <location>
        <begin position="143"/>
        <end position="165"/>
    </location>
</feature>
<dbReference type="Proteomes" id="UP000623776">
    <property type="component" value="Unassembled WGS sequence"/>
</dbReference>
<comment type="similarity">
    <text evidence="8 9">Belongs to the TRAP transporter small permease family.</text>
</comment>